<protein>
    <submittedName>
        <fullName evidence="1">DUF1028 domain-containing protein</fullName>
    </submittedName>
</protein>
<name>A0ABY6G2H0_9MICO</name>
<keyword evidence="2" id="KW-1185">Reference proteome</keyword>
<dbReference type="Proteomes" id="UP001164305">
    <property type="component" value="Chromosome"/>
</dbReference>
<dbReference type="Pfam" id="PF06267">
    <property type="entry name" value="DUF1028"/>
    <property type="match status" value="1"/>
</dbReference>
<dbReference type="PANTHER" id="PTHR39328:SF1">
    <property type="entry name" value="BLL2871 PROTEIN"/>
    <property type="match status" value="1"/>
</dbReference>
<sequence length="221" mass="22696">MTFSILARDESGIGMAVASSSPAVAARCLHLRGGVGGVASQNITDPRFGGLLLDRLAVGESASEALDALRAEDATMDYRQVAVIGTSGEPAVHSGSHTLGTHHTRLGADAVAAGNLLAHTGVVDAVLEAFETSRGDLEERLLAAMSAGLDAGGEAGDIHSAGLAVARDAGWNETDLRVDWSENPLADLGALLEVWLPQRGDYVTRGIDPSTSPSYGVPGDE</sequence>
<dbReference type="RefSeq" id="WP_263594616.1">
    <property type="nucleotide sequence ID" value="NZ_CP107020.1"/>
</dbReference>
<proteinExistence type="predicted"/>
<reference evidence="1" key="1">
    <citation type="submission" date="2022-10" db="EMBL/GenBank/DDBJ databases">
        <title>Whole-Genome Sequencing of Brachybacterium huguangmaarense BRM-3, Isolated from Betula schmidtii.</title>
        <authorList>
            <person name="Haam D."/>
        </authorList>
    </citation>
    <scope>NUCLEOTIDE SEQUENCE</scope>
    <source>
        <strain evidence="1">BRM-3</strain>
    </source>
</reference>
<evidence type="ECO:0000313" key="1">
    <source>
        <dbReference type="EMBL" id="UYG17407.1"/>
    </source>
</evidence>
<gene>
    <name evidence="1" type="ORF">BRM3_02950</name>
</gene>
<dbReference type="SUPFAM" id="SSF56235">
    <property type="entry name" value="N-terminal nucleophile aminohydrolases (Ntn hydrolases)"/>
    <property type="match status" value="1"/>
</dbReference>
<dbReference type="InterPro" id="IPR029055">
    <property type="entry name" value="Ntn_hydrolases_N"/>
</dbReference>
<accession>A0ABY6G2H0</accession>
<dbReference type="InterPro" id="IPR010430">
    <property type="entry name" value="DUF1028"/>
</dbReference>
<organism evidence="1 2">
    <name type="scientific">Brachybacterium huguangmaarense</name>
    <dbReference type="NCBI Taxonomy" id="1652028"/>
    <lineage>
        <taxon>Bacteria</taxon>
        <taxon>Bacillati</taxon>
        <taxon>Actinomycetota</taxon>
        <taxon>Actinomycetes</taxon>
        <taxon>Micrococcales</taxon>
        <taxon>Dermabacteraceae</taxon>
        <taxon>Brachybacterium</taxon>
    </lineage>
</organism>
<dbReference type="Gene3D" id="3.60.20.10">
    <property type="entry name" value="Glutamine Phosphoribosylpyrophosphate, subunit 1, domain 1"/>
    <property type="match status" value="1"/>
</dbReference>
<dbReference type="PANTHER" id="PTHR39328">
    <property type="entry name" value="BLL2871 PROTEIN"/>
    <property type="match status" value="1"/>
</dbReference>
<dbReference type="EMBL" id="CP107020">
    <property type="protein sequence ID" value="UYG17407.1"/>
    <property type="molecule type" value="Genomic_DNA"/>
</dbReference>
<evidence type="ECO:0000313" key="2">
    <source>
        <dbReference type="Proteomes" id="UP001164305"/>
    </source>
</evidence>